<sequence>MRLSWCSVHPRGCGERSAVAPSGTVEFGSSPRVRGTGGDPQASAATWAYWRRECNAEQPSPVTTRLLGRALLDEGRGLSKGVDDTVVDAGGRDSADLRAALSLADAAIIPVGASNFDSAAVSGFLEVVELAKDFNPNLSIRVLLARIDARTKDTGEMLDWLEKRELPLLTSKICERVAFRRVLPLGLSVHEHKKDNVAIEEMEKFFLRRSQHER</sequence>
<evidence type="ECO:0000313" key="1">
    <source>
        <dbReference type="EMBL" id="SHM16749.1"/>
    </source>
</evidence>
<dbReference type="AntiFam" id="ANF00057">
    <property type="entry name" value="Translation of E. coli type CRISPR repeat"/>
</dbReference>
<reference evidence="1 2" key="1">
    <citation type="submission" date="2016-11" db="EMBL/GenBank/DDBJ databases">
        <authorList>
            <person name="Jaros S."/>
            <person name="Januszkiewicz K."/>
            <person name="Wedrychowicz H."/>
        </authorList>
    </citation>
    <scope>NUCLEOTIDE SEQUENCE [LARGE SCALE GENOMIC DNA]</scope>
    <source>
        <strain evidence="1 2">ACAM 12</strain>
    </source>
</reference>
<gene>
    <name evidence="1" type="ORF">SAMN05878437_1581</name>
</gene>
<dbReference type="PANTHER" id="PTHR13696:SF96">
    <property type="entry name" value="COBQ_COBB_MIND_PARA NUCLEOTIDE BINDING DOMAIN-CONTAINING PROTEIN"/>
    <property type="match status" value="1"/>
</dbReference>
<proteinExistence type="predicted"/>
<dbReference type="AlphaFoldDB" id="A0A1M7GLI9"/>
<accession>A0A1M7GLI9</accession>
<name>A0A1M7GLI9_9GAMM</name>
<dbReference type="Gene3D" id="3.40.50.300">
    <property type="entry name" value="P-loop containing nucleotide triphosphate hydrolases"/>
    <property type="match status" value="1"/>
</dbReference>
<dbReference type="Proteomes" id="UP000190911">
    <property type="component" value="Chromosome I"/>
</dbReference>
<keyword evidence="2" id="KW-1185">Reference proteome</keyword>
<dbReference type="InterPro" id="IPR027417">
    <property type="entry name" value="P-loop_NTPase"/>
</dbReference>
<dbReference type="CDD" id="cd02042">
    <property type="entry name" value="ParAB_family"/>
    <property type="match status" value="1"/>
</dbReference>
<dbReference type="InParanoid" id="A0A1M7GLI9"/>
<protein>
    <submittedName>
        <fullName evidence="1">Plasmid segregation oscillating ATPase ParF</fullName>
    </submittedName>
</protein>
<dbReference type="PANTHER" id="PTHR13696">
    <property type="entry name" value="P-LOOP CONTAINING NUCLEOSIDE TRIPHOSPHATE HYDROLASE"/>
    <property type="match status" value="1"/>
</dbReference>
<evidence type="ECO:0000313" key="2">
    <source>
        <dbReference type="Proteomes" id="UP000190911"/>
    </source>
</evidence>
<dbReference type="InterPro" id="IPR050678">
    <property type="entry name" value="DNA_Partitioning_ATPase"/>
</dbReference>
<dbReference type="STRING" id="29571.SAMN05878437_1581"/>
<dbReference type="SUPFAM" id="SSF52540">
    <property type="entry name" value="P-loop containing nucleoside triphosphate hydrolases"/>
    <property type="match status" value="1"/>
</dbReference>
<organism evidence="1 2">
    <name type="scientific">Vreelandella subglaciescola</name>
    <dbReference type="NCBI Taxonomy" id="29571"/>
    <lineage>
        <taxon>Bacteria</taxon>
        <taxon>Pseudomonadati</taxon>
        <taxon>Pseudomonadota</taxon>
        <taxon>Gammaproteobacteria</taxon>
        <taxon>Oceanospirillales</taxon>
        <taxon>Halomonadaceae</taxon>
        <taxon>Vreelandella</taxon>
    </lineage>
</organism>
<dbReference type="AntiFam" id="ANF00006">
    <property type="entry name" value="Translation of CRISPR region"/>
</dbReference>
<dbReference type="EMBL" id="LT670847">
    <property type="protein sequence ID" value="SHM16749.1"/>
    <property type="molecule type" value="Genomic_DNA"/>
</dbReference>